<feature type="chain" id="PRO_5030002242" evidence="4">
    <location>
        <begin position="22"/>
        <end position="389"/>
    </location>
</feature>
<dbReference type="InterPro" id="IPR018247">
    <property type="entry name" value="EF_Hand_1_Ca_BS"/>
</dbReference>
<dbReference type="PANTHER" id="PTHR10827">
    <property type="entry name" value="RETICULOCALBIN"/>
    <property type="match status" value="1"/>
</dbReference>
<dbReference type="EMBL" id="GBEZ01003714">
    <property type="protein sequence ID" value="JAC81447.1"/>
    <property type="molecule type" value="Transcribed_RNA"/>
</dbReference>
<name>A0A061S8D1_9CHLO</name>
<accession>A0A061S8D1</accession>
<reference evidence="6" key="1">
    <citation type="submission" date="2014-05" db="EMBL/GenBank/DDBJ databases">
        <title>The transcriptome of the halophilic microalga Tetraselmis sp. GSL018 isolated from the Great Salt Lake, Utah.</title>
        <authorList>
            <person name="Jinkerson R.E."/>
            <person name="D'Adamo S."/>
            <person name="Posewitz M.C."/>
        </authorList>
    </citation>
    <scope>NUCLEOTIDE SEQUENCE</scope>
    <source>
        <strain evidence="6">GSL018</strain>
    </source>
</reference>
<organism evidence="6">
    <name type="scientific">Tetraselmis sp. GSL018</name>
    <dbReference type="NCBI Taxonomy" id="582737"/>
    <lineage>
        <taxon>Eukaryota</taxon>
        <taxon>Viridiplantae</taxon>
        <taxon>Chlorophyta</taxon>
        <taxon>core chlorophytes</taxon>
        <taxon>Chlorodendrophyceae</taxon>
        <taxon>Chlorodendrales</taxon>
        <taxon>Chlorodendraceae</taxon>
        <taxon>Tetraselmis</taxon>
    </lineage>
</organism>
<dbReference type="Gene3D" id="1.10.238.10">
    <property type="entry name" value="EF-hand"/>
    <property type="match status" value="3"/>
</dbReference>
<dbReference type="GO" id="GO:0005783">
    <property type="term" value="C:endoplasmic reticulum"/>
    <property type="evidence" value="ECO:0007669"/>
    <property type="project" value="TreeGrafter"/>
</dbReference>
<dbReference type="AlphaFoldDB" id="A0A061S8D1"/>
<dbReference type="PANTHER" id="PTHR10827:SF98">
    <property type="entry name" value="45 KDA CALCIUM-BINDING PROTEIN"/>
    <property type="match status" value="1"/>
</dbReference>
<dbReference type="Pfam" id="PF13499">
    <property type="entry name" value="EF-hand_7"/>
    <property type="match status" value="2"/>
</dbReference>
<keyword evidence="2" id="KW-0677">Repeat</keyword>
<keyword evidence="1" id="KW-0479">Metal-binding</keyword>
<evidence type="ECO:0000259" key="5">
    <source>
        <dbReference type="PROSITE" id="PS50222"/>
    </source>
</evidence>
<dbReference type="Pfam" id="PF13202">
    <property type="entry name" value="EF-hand_5"/>
    <property type="match status" value="1"/>
</dbReference>
<gene>
    <name evidence="6" type="ORF">TSPGSL018_7909</name>
</gene>
<evidence type="ECO:0000313" key="6">
    <source>
        <dbReference type="EMBL" id="JAC81447.1"/>
    </source>
</evidence>
<evidence type="ECO:0000256" key="4">
    <source>
        <dbReference type="SAM" id="SignalP"/>
    </source>
</evidence>
<protein>
    <submittedName>
        <fullName evidence="6">Calumenin-b-like isoform x1</fullName>
    </submittedName>
</protein>
<evidence type="ECO:0000256" key="1">
    <source>
        <dbReference type="ARBA" id="ARBA00022723"/>
    </source>
</evidence>
<keyword evidence="4" id="KW-0732">Signal</keyword>
<dbReference type="GO" id="GO:0005509">
    <property type="term" value="F:calcium ion binding"/>
    <property type="evidence" value="ECO:0007669"/>
    <property type="project" value="InterPro"/>
</dbReference>
<dbReference type="PROSITE" id="PS00018">
    <property type="entry name" value="EF_HAND_1"/>
    <property type="match status" value="4"/>
</dbReference>
<sequence>MKTEAFLLVLFSVSQISTCSGGLWSLFGGSSSPAKKEESQTKVHRRLAPGVLVEKGHLKMDPKRERAMFDPEVASHEPDADLEYLGYDQDEDFDDDFDHYRYGYWGRFNATERLLEIFPQIDRDGNGFVEILELHDWHHQNGMNASMRRAEMRFNSSDTDGDNMITLKEYLPEHYHQYFDMEKPPEEEDHVDEDGEFNVHRPSFHDWKYATRTASKFRAADANRDGGLQFLEFFSFLHPEESNSSDLHMHVIQQEISNTDRNDDNRVTLDEFMDDLWHMFYSWDDEDLEYHYDPERDRQRGAKKFQELDGDQDGYIVAAELMPVFFDLHPTEKHYSKIQAKDVLQTADEDKDGRLTLTEMLVNDHVFYNLVGHNDYDDYDDYYPYHDEF</sequence>
<dbReference type="InterPro" id="IPR011992">
    <property type="entry name" value="EF-hand-dom_pair"/>
</dbReference>
<evidence type="ECO:0000256" key="2">
    <source>
        <dbReference type="ARBA" id="ARBA00022737"/>
    </source>
</evidence>
<dbReference type="PROSITE" id="PS50222">
    <property type="entry name" value="EF_HAND_2"/>
    <property type="match status" value="1"/>
</dbReference>
<dbReference type="InterPro" id="IPR002048">
    <property type="entry name" value="EF_hand_dom"/>
</dbReference>
<proteinExistence type="predicted"/>
<feature type="domain" description="EF-hand" evidence="5">
    <location>
        <begin position="109"/>
        <end position="144"/>
    </location>
</feature>
<dbReference type="SUPFAM" id="SSF47473">
    <property type="entry name" value="EF-hand"/>
    <property type="match status" value="2"/>
</dbReference>
<keyword evidence="3" id="KW-0106">Calcium</keyword>
<feature type="signal peptide" evidence="4">
    <location>
        <begin position="1"/>
        <end position="21"/>
    </location>
</feature>
<evidence type="ECO:0000256" key="3">
    <source>
        <dbReference type="ARBA" id="ARBA00022837"/>
    </source>
</evidence>